<feature type="compositionally biased region" description="Basic and acidic residues" evidence="5">
    <location>
        <begin position="149"/>
        <end position="158"/>
    </location>
</feature>
<evidence type="ECO:0000313" key="7">
    <source>
        <dbReference type="EMBL" id="KAL2832985.1"/>
    </source>
</evidence>
<dbReference type="Gene3D" id="1.20.272.10">
    <property type="match status" value="1"/>
</dbReference>
<feature type="compositionally biased region" description="Polar residues" evidence="5">
    <location>
        <begin position="85"/>
        <end position="104"/>
    </location>
</feature>
<feature type="compositionally biased region" description="Low complexity" evidence="5">
    <location>
        <begin position="298"/>
        <end position="309"/>
    </location>
</feature>
<feature type="compositionally biased region" description="Pro residues" evidence="5">
    <location>
        <begin position="1377"/>
        <end position="1390"/>
    </location>
</feature>
<dbReference type="Gene3D" id="3.40.50.300">
    <property type="entry name" value="P-loop containing nucleotide triphosphate hydrolases"/>
    <property type="match status" value="1"/>
</dbReference>
<dbReference type="Proteomes" id="UP001610335">
    <property type="component" value="Unassembled WGS sequence"/>
</dbReference>
<dbReference type="PANTHER" id="PTHR23389">
    <property type="entry name" value="CHROMOSOME TRANSMISSION FIDELITY FACTOR 18"/>
    <property type="match status" value="1"/>
</dbReference>
<dbReference type="InterPro" id="IPR013725">
    <property type="entry name" value="DNA_replication_fac_RFC1_C"/>
</dbReference>
<dbReference type="PANTHER" id="PTHR23389:SF6">
    <property type="entry name" value="REPLICATION FACTOR C SUBUNIT 1"/>
    <property type="match status" value="1"/>
</dbReference>
<dbReference type="Pfam" id="PF16979">
    <property type="entry name" value="SIN1_PH"/>
    <property type="match status" value="1"/>
</dbReference>
<comment type="caution">
    <text evidence="7">The sequence shown here is derived from an EMBL/GenBank/DDBJ whole genome shotgun (WGS) entry which is preliminary data.</text>
</comment>
<reference evidence="7 8" key="1">
    <citation type="submission" date="2024-07" db="EMBL/GenBank/DDBJ databases">
        <title>Section-level genome sequencing and comparative genomics of Aspergillus sections Usti and Cavernicolus.</title>
        <authorList>
            <consortium name="Lawrence Berkeley National Laboratory"/>
            <person name="Nybo J.L."/>
            <person name="Vesth T.C."/>
            <person name="Theobald S."/>
            <person name="Frisvad J.C."/>
            <person name="Larsen T.O."/>
            <person name="Kjaerboelling I."/>
            <person name="Rothschild-Mancinelli K."/>
            <person name="Lyhne E.K."/>
            <person name="Kogle M.E."/>
            <person name="Barry K."/>
            <person name="Clum A."/>
            <person name="Na H."/>
            <person name="Ledsgaard L."/>
            <person name="Lin J."/>
            <person name="Lipzen A."/>
            <person name="Kuo A."/>
            <person name="Riley R."/>
            <person name="Mondo S."/>
            <person name="LaButti K."/>
            <person name="Haridas S."/>
            <person name="Pangalinan J."/>
            <person name="Salamov A.A."/>
            <person name="Simmons B.A."/>
            <person name="Magnuson J.K."/>
            <person name="Chen J."/>
            <person name="Drula E."/>
            <person name="Henrissat B."/>
            <person name="Wiebenga A."/>
            <person name="Lubbers R.J."/>
            <person name="Gomes A.C."/>
            <person name="Makela M.R."/>
            <person name="Stajich J."/>
            <person name="Grigoriev I.V."/>
            <person name="Mortensen U.H."/>
            <person name="De vries R.P."/>
            <person name="Baker S.E."/>
            <person name="Andersen M.R."/>
        </authorList>
    </citation>
    <scope>NUCLEOTIDE SEQUENCE [LARGE SCALE GENOMIC DNA]</scope>
    <source>
        <strain evidence="7 8">CBS 600.67</strain>
    </source>
</reference>
<feature type="region of interest" description="Disordered" evidence="5">
    <location>
        <begin position="940"/>
        <end position="1033"/>
    </location>
</feature>
<dbReference type="InterPro" id="IPR011993">
    <property type="entry name" value="PH-like_dom_sf"/>
</dbReference>
<organism evidence="7 8">
    <name type="scientific">Aspergillus cavernicola</name>
    <dbReference type="NCBI Taxonomy" id="176166"/>
    <lineage>
        <taxon>Eukaryota</taxon>
        <taxon>Fungi</taxon>
        <taxon>Dikarya</taxon>
        <taxon>Ascomycota</taxon>
        <taxon>Pezizomycotina</taxon>
        <taxon>Eurotiomycetes</taxon>
        <taxon>Eurotiomycetidae</taxon>
        <taxon>Eurotiales</taxon>
        <taxon>Aspergillaceae</taxon>
        <taxon>Aspergillus</taxon>
        <taxon>Aspergillus subgen. Nidulantes</taxon>
    </lineage>
</organism>
<evidence type="ECO:0000256" key="1">
    <source>
        <dbReference type="ARBA" id="ARBA00006116"/>
    </source>
</evidence>
<feature type="compositionally biased region" description="Polar residues" evidence="5">
    <location>
        <begin position="1224"/>
        <end position="1248"/>
    </location>
</feature>
<sequence length="1871" mass="206600">MPADIRSFFGGKSSQGSNSSPAKPPAKKEIVEDSDDDDVVITKPPAPKTKAPSTSKPEVPQGEPTTTSDYFSSNKKRGRPPKASSEATTIDKQPSKSSQAVTKTESPKPVKEPTERRETRKTNPSHDTKRASALLNDDKLGDDDIFATDFKKSGKGDDDYMEEDDSESDDFGDFSVKPATSAQGKPAPKTRSALDASNDDDVVMEDAPRPLVKPAKSASPQKQRKRKSEAIDKDDDEDFKLTSKKTGTGASSKKPKASVAKQGPTESKEIQDIFDAIPTIRPPSPPPATGEKKPFKFGGRSRSPAGGSATIPAGAENCLAGLSFVFTGVLDTLGREEGQAIVKKYGGKVTGSPSSKTSYVVLGNDAGPKKLDTIQRHKLKTINEEGLFELIRRLPANGGDGKAAEKHEAKKKAEEQKIREMAAEMDKEEKRKQAKEAKGTEGTEGTKTDDRLWTSKYAPTSLNMICGNKGVVDKLQGWLRDWRKNAKGNFDKPGKDGYGIYRSVMIHGPPGIGKTTAAHLVANLEGYDVVETNASDTRSKKLVETGLVLDTVSLQGYFSTSDTKVKSEKKNLVLIMDEVDGMSAGDRGGVGAMAAIAKKTRIPLILICNERRLQKMKPFDHVTFELPFRRPTVEQIRARLSTICFREGLKIPAQVLDSLIEGTHADIRQVINMLSTVRLDQNNLDFDRGKQMSKSWEKHVILKPWDIVSKILSPQMFSQSSTATLNDKTELYFNDHEFSYLMLQENYLRTRPTRANEYHGKEQKLKLLELADNAASSISDGDLVDRMIHGSQQQWSLMPTHAMFSFVRPASFMYGNMTERSAFTSWLGQNSKQGKLARYVKEIQGRMRLRASGDRHEVRQQYIPLLWDKLVRRLMIDGKEGVEDVIDLMDAYFLTREDWDALVELGLGPMHESKVKLETQTKATFTRLYNQRSHPLPYMKASNVLAPKKAPKEKPDIEDAIDDSDGEEVLADDTKAEDESDEIDLKKDKLIRMPKKKGGTAKSTAKSGSAKGKAKSKKASEDDFVDDDEEPKPKKARDFTIWQLRTSYLSTIKDGIGDRLINVNHSVLNTPGFRAAGWPTASANHTTQLAASIKRTYSPPIPTTTAVSSEYYQISTRETNQRFGFGEDGEDDEGGMVTGKSTTDMVGRRNPLRNEKRIHRKDRQQREQQKEREVEEEDSSDLSDESDEDGEVSQRASEEIKFTKVPVRIRADSSPIRATDRQEQPQVMVTSPSHPSMNSHYRTGSLGTAPSVHERPRRDTTTTTTSSDMSSDHEIDPVGFRRRQIQFSGHDQVIGPSELGKAGSDGLEQVDEHAEDSDAGSVESALSSEFDATAGSASLLGGVGITGSLNSSSPMALMHKLPHGPGSQIPSPRKAKPPAPELQDLPPPRPISTVQPVSLLSKALNARKRAPANPVEKFAVLSGKGLTDALNIRLYVPFSSDPEEPLDLPLARESKLTDQPALVTVTEAIGLALWRYSEERREPAIERDRLTVNRWTLRMVEDGEVEYDFPPLGRASAITDFTSNNNNRAGGMRGRSRGKQYDEFALVEASDSEFEDNERLYPAENASASAEETGDITPTTVTALTSQPILQSKAPRLNPILGQPFSSALNDTNLTPADRPAVPISHATPRLGVSKTLKIRYSNFEASTQAMTLNTSTDSYIAEILDSVCKRWGLDKGNYLLKVMGSNTIAPLDRTVEALGNITELDLVRRRFGPQTLTGSPVSSSPNAPLMVDNPGAPSKKGKKGGQRMMHPLTQKQDLTGGYYRRYYVLRKQSMGFTTSNYRVLTFDNDYLHIMPADTGKNGSDTKTRSINFNDVVGCKVSRRHPKNFRVVVLRGNDATEQKRYDFEARNALEAVEIVDEIKKNMAHYRT</sequence>
<keyword evidence="3" id="KW-0547">Nucleotide-binding</keyword>
<feature type="compositionally biased region" description="Low complexity" evidence="5">
    <location>
        <begin position="1000"/>
        <end position="1011"/>
    </location>
</feature>
<dbReference type="Pfam" id="PF16978">
    <property type="entry name" value="CRIM"/>
    <property type="match status" value="1"/>
</dbReference>
<comment type="similarity">
    <text evidence="1">Belongs to the activator 1 large subunit family.</text>
</comment>
<feature type="region of interest" description="Disordered" evidence="5">
    <location>
        <begin position="1716"/>
        <end position="1751"/>
    </location>
</feature>
<accession>A0ABR4IZ17</accession>
<keyword evidence="2" id="KW-0235">DNA replication</keyword>
<evidence type="ECO:0000313" key="8">
    <source>
        <dbReference type="Proteomes" id="UP001610335"/>
    </source>
</evidence>
<feature type="domain" description="BRCT" evidence="6">
    <location>
        <begin position="314"/>
        <end position="393"/>
    </location>
</feature>
<feature type="compositionally biased region" description="Low complexity" evidence="5">
    <location>
        <begin position="244"/>
        <end position="261"/>
    </location>
</feature>
<dbReference type="Pfam" id="PF23164">
    <property type="entry name" value="UBL_AVO1"/>
    <property type="match status" value="1"/>
</dbReference>
<feature type="compositionally biased region" description="Polar residues" evidence="5">
    <location>
        <begin position="1716"/>
        <end position="1727"/>
    </location>
</feature>
<feature type="compositionally biased region" description="Low complexity" evidence="5">
    <location>
        <begin position="48"/>
        <end position="57"/>
    </location>
</feature>
<dbReference type="InterPro" id="IPR003959">
    <property type="entry name" value="ATPase_AAA_core"/>
</dbReference>
<dbReference type="InterPro" id="IPR056385">
    <property type="entry name" value="UBL_AVO1/Sin1"/>
</dbReference>
<dbReference type="EMBL" id="JBFXLS010000005">
    <property type="protein sequence ID" value="KAL2832985.1"/>
    <property type="molecule type" value="Genomic_DNA"/>
</dbReference>
<dbReference type="SUPFAM" id="SSF52540">
    <property type="entry name" value="P-loop containing nucleoside triphosphate hydrolases"/>
    <property type="match status" value="1"/>
</dbReference>
<dbReference type="SMART" id="SM00292">
    <property type="entry name" value="BRCT"/>
    <property type="match status" value="1"/>
</dbReference>
<feature type="region of interest" description="Disordered" evidence="5">
    <location>
        <begin position="1290"/>
        <end position="1327"/>
    </location>
</feature>
<evidence type="ECO:0000256" key="4">
    <source>
        <dbReference type="ARBA" id="ARBA00022840"/>
    </source>
</evidence>
<dbReference type="Gene3D" id="2.30.29.30">
    <property type="entry name" value="Pleckstrin-homology domain (PH domain)/Phosphotyrosine-binding domain (PTB)"/>
    <property type="match status" value="1"/>
</dbReference>
<dbReference type="InterPro" id="IPR001357">
    <property type="entry name" value="BRCT_dom"/>
</dbReference>
<dbReference type="InterPro" id="IPR031313">
    <property type="entry name" value="Sin1_PH_dom"/>
</dbReference>
<gene>
    <name evidence="7" type="ORF">BDW59DRAFT_169242</name>
</gene>
<proteinExistence type="inferred from homology"/>
<keyword evidence="4" id="KW-0067">ATP-binding</keyword>
<keyword evidence="8" id="KW-1185">Reference proteome</keyword>
<evidence type="ECO:0000259" key="6">
    <source>
        <dbReference type="PROSITE" id="PS50172"/>
    </source>
</evidence>
<feature type="compositionally biased region" description="Basic and acidic residues" evidence="5">
    <location>
        <begin position="105"/>
        <end position="130"/>
    </location>
</feature>
<dbReference type="SMART" id="SM00382">
    <property type="entry name" value="AAA"/>
    <property type="match status" value="1"/>
</dbReference>
<feature type="compositionally biased region" description="Basic and acidic residues" evidence="5">
    <location>
        <begin position="1164"/>
        <end position="1173"/>
    </location>
</feature>
<feature type="region of interest" description="Disordered" evidence="5">
    <location>
        <begin position="1354"/>
        <end position="1391"/>
    </location>
</feature>
<dbReference type="InterPro" id="IPR031567">
    <property type="entry name" value="CRIM_dom"/>
</dbReference>
<feature type="region of interest" description="Disordered" evidence="5">
    <location>
        <begin position="1"/>
        <end position="309"/>
    </location>
</feature>
<dbReference type="Pfam" id="PF08519">
    <property type="entry name" value="RFC1"/>
    <property type="match status" value="1"/>
</dbReference>
<feature type="region of interest" description="Disordered" evidence="5">
    <location>
        <begin position="1121"/>
        <end position="1199"/>
    </location>
</feature>
<dbReference type="Pfam" id="PF00004">
    <property type="entry name" value="AAA"/>
    <property type="match status" value="1"/>
</dbReference>
<feature type="compositionally biased region" description="Polar residues" evidence="5">
    <location>
        <begin position="63"/>
        <end position="73"/>
    </location>
</feature>
<evidence type="ECO:0000256" key="3">
    <source>
        <dbReference type="ARBA" id="ARBA00022741"/>
    </source>
</evidence>
<feature type="region of interest" description="Disordered" evidence="5">
    <location>
        <begin position="1211"/>
        <end position="1274"/>
    </location>
</feature>
<dbReference type="InterPro" id="IPR036420">
    <property type="entry name" value="BRCT_dom_sf"/>
</dbReference>
<protein>
    <recommendedName>
        <fullName evidence="6">BRCT domain-containing protein</fullName>
    </recommendedName>
</protein>
<name>A0ABR4IZ17_9EURO</name>
<feature type="compositionally biased region" description="Polar residues" evidence="5">
    <location>
        <begin position="12"/>
        <end position="21"/>
    </location>
</feature>
<dbReference type="CDD" id="cd00009">
    <property type="entry name" value="AAA"/>
    <property type="match status" value="1"/>
</dbReference>
<dbReference type="SUPFAM" id="SSF48019">
    <property type="entry name" value="post-AAA+ oligomerization domain-like"/>
    <property type="match status" value="1"/>
</dbReference>
<dbReference type="CDD" id="cd17752">
    <property type="entry name" value="BRCT_RFC1"/>
    <property type="match status" value="1"/>
</dbReference>
<evidence type="ECO:0000256" key="2">
    <source>
        <dbReference type="ARBA" id="ARBA00022705"/>
    </source>
</evidence>
<dbReference type="Gene3D" id="3.40.50.10190">
    <property type="entry name" value="BRCT domain"/>
    <property type="match status" value="1"/>
</dbReference>
<feature type="region of interest" description="Disordered" evidence="5">
    <location>
        <begin position="423"/>
        <end position="452"/>
    </location>
</feature>
<dbReference type="Pfam" id="PF00533">
    <property type="entry name" value="BRCT"/>
    <property type="match status" value="1"/>
</dbReference>
<dbReference type="InterPro" id="IPR027417">
    <property type="entry name" value="P-loop_NTPase"/>
</dbReference>
<dbReference type="InterPro" id="IPR008921">
    <property type="entry name" value="DNA_pol3_clamp-load_cplx_C"/>
</dbReference>
<dbReference type="InterPro" id="IPR047854">
    <property type="entry name" value="RFC_lid"/>
</dbReference>
<feature type="compositionally biased region" description="Acidic residues" evidence="5">
    <location>
        <begin position="159"/>
        <end position="172"/>
    </location>
</feature>
<dbReference type="Pfam" id="PF25361">
    <property type="entry name" value="AAA_lid_RFC1"/>
    <property type="match status" value="1"/>
</dbReference>
<dbReference type="SUPFAM" id="SSF52113">
    <property type="entry name" value="BRCT domain"/>
    <property type="match status" value="1"/>
</dbReference>
<dbReference type="InterPro" id="IPR003593">
    <property type="entry name" value="AAA+_ATPase"/>
</dbReference>
<evidence type="ECO:0000256" key="5">
    <source>
        <dbReference type="SAM" id="MobiDB-lite"/>
    </source>
</evidence>
<feature type="compositionally biased region" description="Acidic residues" evidence="5">
    <location>
        <begin position="1174"/>
        <end position="1191"/>
    </location>
</feature>
<dbReference type="CDD" id="cd18140">
    <property type="entry name" value="HLD_clamp_RFC"/>
    <property type="match status" value="1"/>
</dbReference>
<dbReference type="PROSITE" id="PS50172">
    <property type="entry name" value="BRCT"/>
    <property type="match status" value="1"/>
</dbReference>
<dbReference type="Gene3D" id="1.10.8.60">
    <property type="match status" value="1"/>
</dbReference>
<feature type="compositionally biased region" description="Acidic residues" evidence="5">
    <location>
        <begin position="958"/>
        <end position="982"/>
    </location>
</feature>